<feature type="coiled-coil region" evidence="11">
    <location>
        <begin position="402"/>
        <end position="464"/>
    </location>
</feature>
<comment type="similarity">
    <text evidence="9">Belongs to the methyl-accepting chemotaxis (MCP) protein family.</text>
</comment>
<proteinExistence type="inferred from homology"/>
<dbReference type="Pfam" id="PF00015">
    <property type="entry name" value="MCPsignal"/>
    <property type="match status" value="1"/>
</dbReference>
<keyword evidence="7 12" id="KW-0472">Membrane</keyword>
<dbReference type="PANTHER" id="PTHR32089">
    <property type="entry name" value="METHYL-ACCEPTING CHEMOTAXIS PROTEIN MCPB"/>
    <property type="match status" value="1"/>
</dbReference>
<reference evidence="16" key="1">
    <citation type="submission" date="2024-01" db="EMBL/GenBank/DDBJ databases">
        <title>Unpublished Manusciprt.</title>
        <authorList>
            <person name="Duman M."/>
            <person name="Valdes E.G."/>
            <person name="Ajmi N."/>
            <person name="Altun S."/>
            <person name="Saticioglu I.B."/>
        </authorList>
    </citation>
    <scope>NUCLEOTIDE SEQUENCE</scope>
    <source>
        <strain evidence="16">137P</strain>
    </source>
</reference>
<evidence type="ECO:0000256" key="1">
    <source>
        <dbReference type="ARBA" id="ARBA00004236"/>
    </source>
</evidence>
<dbReference type="PRINTS" id="PR00260">
    <property type="entry name" value="CHEMTRNSDUCR"/>
</dbReference>
<dbReference type="Proteomes" id="UP001354227">
    <property type="component" value="Unassembled WGS sequence"/>
</dbReference>
<feature type="domain" description="HBM" evidence="15">
    <location>
        <begin position="45"/>
        <end position="282"/>
    </location>
</feature>
<evidence type="ECO:0000259" key="13">
    <source>
        <dbReference type="PROSITE" id="PS50111"/>
    </source>
</evidence>
<evidence type="ECO:0000313" key="17">
    <source>
        <dbReference type="Proteomes" id="UP001354227"/>
    </source>
</evidence>
<evidence type="ECO:0000256" key="10">
    <source>
        <dbReference type="PROSITE-ProRule" id="PRU00284"/>
    </source>
</evidence>
<evidence type="ECO:0000256" key="12">
    <source>
        <dbReference type="SAM" id="Phobius"/>
    </source>
</evidence>
<keyword evidence="11" id="KW-0175">Coiled coil</keyword>
<evidence type="ECO:0000256" key="4">
    <source>
        <dbReference type="ARBA" id="ARBA00022500"/>
    </source>
</evidence>
<accession>A0ABU7HFG0</accession>
<dbReference type="PROSITE" id="PS50885">
    <property type="entry name" value="HAMP"/>
    <property type="match status" value="1"/>
</dbReference>
<feature type="domain" description="Methyl-accepting transducer" evidence="13">
    <location>
        <begin position="366"/>
        <end position="602"/>
    </location>
</feature>
<dbReference type="CDD" id="cd06225">
    <property type="entry name" value="HAMP"/>
    <property type="match status" value="1"/>
</dbReference>
<keyword evidence="6 12" id="KW-1133">Transmembrane helix</keyword>
<dbReference type="EMBL" id="JAZDCT010000030">
    <property type="protein sequence ID" value="MEE1890030.1"/>
    <property type="molecule type" value="Genomic_DNA"/>
</dbReference>
<sequence>MYRWFAQSLGNVSVNRKLGIGFGLVLLLTLGITFTGWLGIDSVTSRGDKLGNISVIHQYTQDLRLARLGYERNRDDAAVAELEKALANLERQVQFMLGQIELPADRQRLDKQQDAVRQYQQAFAELKQAGQRREASRATLGDSADKAAELIGKVQQRLLQGGDIQQYQEVVQVAALLQQARFQVRGYTYSGKAEFQQTALGAIDQAMTVLKALPGKLPAEFAASLDDAASALAAYRDAVNQFGNAQTASEQALTRMSAQGQLLLVTSQEMSVSQTTVRDQGTQQAKTLLAGATALALLLGVLAAFAITRQIIVPLRQTLAAAERVAGGDLRQDLKADRRDELGQLQASMQRMTQGLRELIGGIGDGVTQIASAAEELSAVTEQTSAGVNNQKVETDQVATAMNEMTATVQEVARNAEQASEAALMADQQAREGDKVVGEAISQIERLAGEVVNSSEAMSQLKAESDKIGSVLDVIKSVAQQTNLLALNAAIEAARAGEAGRGFAVVADEVRSLAQRTQQSTEEIEELIASLQNGTERVASVMDSSRALTDSSVELTRRAGDSLGTITRTVSSIQSMNQQIATAAEQQSAVAEEINRSVMNVRDISDQTSAASEETASSSVELARLGTHLQGLVGRFRL</sequence>
<evidence type="ECO:0000256" key="7">
    <source>
        <dbReference type="ARBA" id="ARBA00023136"/>
    </source>
</evidence>
<feature type="transmembrane region" description="Helical" evidence="12">
    <location>
        <begin position="20"/>
        <end position="40"/>
    </location>
</feature>
<dbReference type="Pfam" id="PF00672">
    <property type="entry name" value="HAMP"/>
    <property type="match status" value="1"/>
</dbReference>
<protein>
    <submittedName>
        <fullName evidence="16">Methyl-accepting chemotaxis protein</fullName>
    </submittedName>
</protein>
<keyword evidence="8 10" id="KW-0807">Transducer</keyword>
<dbReference type="InterPro" id="IPR003660">
    <property type="entry name" value="HAMP_dom"/>
</dbReference>
<dbReference type="InterPro" id="IPR004089">
    <property type="entry name" value="MCPsignal_dom"/>
</dbReference>
<organism evidence="16 17">
    <name type="scientific">Pseudomonas carassii</name>
    <dbReference type="NCBI Taxonomy" id="3115855"/>
    <lineage>
        <taxon>Bacteria</taxon>
        <taxon>Pseudomonadati</taxon>
        <taxon>Pseudomonadota</taxon>
        <taxon>Gammaproteobacteria</taxon>
        <taxon>Pseudomonadales</taxon>
        <taxon>Pseudomonadaceae</taxon>
        <taxon>Pseudomonas</taxon>
    </lineage>
</organism>
<evidence type="ECO:0000259" key="14">
    <source>
        <dbReference type="PROSITE" id="PS50885"/>
    </source>
</evidence>
<evidence type="ECO:0000259" key="15">
    <source>
        <dbReference type="PROSITE" id="PS51753"/>
    </source>
</evidence>
<dbReference type="PROSITE" id="PS50111">
    <property type="entry name" value="CHEMOTAXIS_TRANSDUC_2"/>
    <property type="match status" value="1"/>
</dbReference>
<feature type="domain" description="HAMP" evidence="14">
    <location>
        <begin position="309"/>
        <end position="361"/>
    </location>
</feature>
<dbReference type="Gene3D" id="1.10.287.950">
    <property type="entry name" value="Methyl-accepting chemotaxis protein"/>
    <property type="match status" value="1"/>
</dbReference>
<evidence type="ECO:0000313" key="16">
    <source>
        <dbReference type="EMBL" id="MEE1890030.1"/>
    </source>
</evidence>
<keyword evidence="4" id="KW-0145">Chemotaxis</keyword>
<dbReference type="InterPro" id="IPR032255">
    <property type="entry name" value="HBM"/>
</dbReference>
<evidence type="ECO:0000256" key="5">
    <source>
        <dbReference type="ARBA" id="ARBA00022692"/>
    </source>
</evidence>
<evidence type="ECO:0000256" key="9">
    <source>
        <dbReference type="ARBA" id="ARBA00029447"/>
    </source>
</evidence>
<dbReference type="PROSITE" id="PS51753">
    <property type="entry name" value="HBM"/>
    <property type="match status" value="1"/>
</dbReference>
<name>A0ABU7HFG0_9PSED</name>
<dbReference type="SMART" id="SM00283">
    <property type="entry name" value="MA"/>
    <property type="match status" value="1"/>
</dbReference>
<evidence type="ECO:0000256" key="2">
    <source>
        <dbReference type="ARBA" id="ARBA00022475"/>
    </source>
</evidence>
<dbReference type="CDD" id="cd11386">
    <property type="entry name" value="MCP_signal"/>
    <property type="match status" value="1"/>
</dbReference>
<keyword evidence="3" id="KW-0488">Methylation</keyword>
<dbReference type="SUPFAM" id="SSF58104">
    <property type="entry name" value="Methyl-accepting chemotaxis protein (MCP) signaling domain"/>
    <property type="match status" value="1"/>
</dbReference>
<dbReference type="SMART" id="SM01358">
    <property type="entry name" value="HBM"/>
    <property type="match status" value="1"/>
</dbReference>
<keyword evidence="17" id="KW-1185">Reference proteome</keyword>
<gene>
    <name evidence="16" type="ORF">V0R62_20410</name>
</gene>
<feature type="transmembrane region" description="Helical" evidence="12">
    <location>
        <begin position="288"/>
        <end position="307"/>
    </location>
</feature>
<feature type="coiled-coil region" evidence="11">
    <location>
        <begin position="72"/>
        <end position="129"/>
    </location>
</feature>
<keyword evidence="2" id="KW-1003">Cell membrane</keyword>
<evidence type="ECO:0000256" key="3">
    <source>
        <dbReference type="ARBA" id="ARBA00022481"/>
    </source>
</evidence>
<comment type="subcellular location">
    <subcellularLocation>
        <location evidence="1">Cell membrane</location>
    </subcellularLocation>
</comment>
<dbReference type="Gene3D" id="1.20.1440.210">
    <property type="match status" value="2"/>
</dbReference>
<evidence type="ECO:0000256" key="6">
    <source>
        <dbReference type="ARBA" id="ARBA00022989"/>
    </source>
</evidence>
<dbReference type="InterPro" id="IPR004090">
    <property type="entry name" value="Chemotax_Me-accpt_rcpt"/>
</dbReference>
<evidence type="ECO:0000256" key="8">
    <source>
        <dbReference type="ARBA" id="ARBA00023224"/>
    </source>
</evidence>
<dbReference type="Pfam" id="PF16591">
    <property type="entry name" value="HBM"/>
    <property type="match status" value="1"/>
</dbReference>
<keyword evidence="5 12" id="KW-0812">Transmembrane</keyword>
<dbReference type="PANTHER" id="PTHR32089:SF120">
    <property type="entry name" value="METHYL-ACCEPTING CHEMOTAXIS PROTEIN TLPQ"/>
    <property type="match status" value="1"/>
</dbReference>
<evidence type="ECO:0000256" key="11">
    <source>
        <dbReference type="SAM" id="Coils"/>
    </source>
</evidence>
<comment type="caution">
    <text evidence="16">The sequence shown here is derived from an EMBL/GenBank/DDBJ whole genome shotgun (WGS) entry which is preliminary data.</text>
</comment>
<dbReference type="SMART" id="SM00304">
    <property type="entry name" value="HAMP"/>
    <property type="match status" value="2"/>
</dbReference>